<evidence type="ECO:0000313" key="12">
    <source>
        <dbReference type="Proteomes" id="UP000594638"/>
    </source>
</evidence>
<dbReference type="OrthoDB" id="642974at2759"/>
<dbReference type="InterPro" id="IPR053793">
    <property type="entry name" value="PB1-like"/>
</dbReference>
<evidence type="ECO:0000259" key="10">
    <source>
        <dbReference type="PROSITE" id="PS51745"/>
    </source>
</evidence>
<dbReference type="InterPro" id="IPR033389">
    <property type="entry name" value="AUX/IAA_dom"/>
</dbReference>
<dbReference type="PANTHER" id="PTHR31734:SF28">
    <property type="entry name" value="AUXIN-RESPONSIVE PROTEIN IAA13"/>
    <property type="match status" value="1"/>
</dbReference>
<feature type="domain" description="PB1" evidence="10">
    <location>
        <begin position="121"/>
        <end position="215"/>
    </location>
</feature>
<comment type="subcellular location">
    <subcellularLocation>
        <location evidence="1 8">Nucleus</location>
    </subcellularLocation>
</comment>
<evidence type="ECO:0000256" key="1">
    <source>
        <dbReference type="ARBA" id="ARBA00004123"/>
    </source>
</evidence>
<accession>A0A8S0UBB0</accession>
<keyword evidence="4 8" id="KW-0805">Transcription regulation</keyword>
<dbReference type="GO" id="GO:0005634">
    <property type="term" value="C:nucleus"/>
    <property type="evidence" value="ECO:0007669"/>
    <property type="project" value="UniProtKB-SubCell"/>
</dbReference>
<dbReference type="EMBL" id="CACTIH010007618">
    <property type="protein sequence ID" value="CAA3016445.1"/>
    <property type="molecule type" value="Genomic_DNA"/>
</dbReference>
<dbReference type="InterPro" id="IPR003311">
    <property type="entry name" value="AUX_IAA"/>
</dbReference>
<evidence type="ECO:0000256" key="7">
    <source>
        <dbReference type="ARBA" id="ARBA00023294"/>
    </source>
</evidence>
<comment type="caution">
    <text evidence="11">The sequence shown here is derived from an EMBL/GenBank/DDBJ whole genome shotgun (WGS) entry which is preliminary data.</text>
</comment>
<organism evidence="11 12">
    <name type="scientific">Olea europaea subsp. europaea</name>
    <dbReference type="NCBI Taxonomy" id="158383"/>
    <lineage>
        <taxon>Eukaryota</taxon>
        <taxon>Viridiplantae</taxon>
        <taxon>Streptophyta</taxon>
        <taxon>Embryophyta</taxon>
        <taxon>Tracheophyta</taxon>
        <taxon>Spermatophyta</taxon>
        <taxon>Magnoliopsida</taxon>
        <taxon>eudicotyledons</taxon>
        <taxon>Gunneridae</taxon>
        <taxon>Pentapetalae</taxon>
        <taxon>asterids</taxon>
        <taxon>lamiids</taxon>
        <taxon>Lamiales</taxon>
        <taxon>Oleaceae</taxon>
        <taxon>Oleeae</taxon>
        <taxon>Olea</taxon>
    </lineage>
</organism>
<dbReference type="PROSITE" id="PS51745">
    <property type="entry name" value="PB1"/>
    <property type="match status" value="1"/>
</dbReference>
<sequence>MKTLEEDQAKEVVVMKMVNKEKLDLKETELRLGLPGTDEEIMGKNPAMNSNGKRGYTETVDLKLNISGIDQTEDQKEKNLHKETKSLAKAQIVGWPPVRSSRKNIMAVQKSGPDKAEMGVATFVKVSMDGAPYLRKVDLKMYRSYQELFDALGKMFSSFKIGMMDFMNGSKLIDLLNDSDYFPTYEDKDGDWMLVGDVPWKMFVESCKRLRIMKGTEVVGLAPRAMEKCKNRN</sequence>
<dbReference type="GO" id="GO:0006355">
    <property type="term" value="P:regulation of DNA-templated transcription"/>
    <property type="evidence" value="ECO:0007669"/>
    <property type="project" value="InterPro"/>
</dbReference>
<evidence type="ECO:0000256" key="9">
    <source>
        <dbReference type="SAM" id="MobiDB-lite"/>
    </source>
</evidence>
<name>A0A8S0UBB0_OLEEU</name>
<keyword evidence="3 8" id="KW-0678">Repressor</keyword>
<evidence type="ECO:0000256" key="2">
    <source>
        <dbReference type="ARBA" id="ARBA00006728"/>
    </source>
</evidence>
<comment type="function">
    <text evidence="8">Aux/IAA proteins are short-lived transcriptional factors that function as repressors of early auxin response genes at low auxin concentrations.</text>
</comment>
<keyword evidence="7 8" id="KW-0927">Auxin signaling pathway</keyword>
<dbReference type="SUPFAM" id="SSF54277">
    <property type="entry name" value="CAD &amp; PB1 domains"/>
    <property type="match status" value="1"/>
</dbReference>
<dbReference type="Proteomes" id="UP000594638">
    <property type="component" value="Unassembled WGS sequence"/>
</dbReference>
<keyword evidence="12" id="KW-1185">Reference proteome</keyword>
<keyword evidence="6 8" id="KW-0539">Nucleus</keyword>
<evidence type="ECO:0000313" key="11">
    <source>
        <dbReference type="EMBL" id="CAA3016445.1"/>
    </source>
</evidence>
<keyword evidence="5 8" id="KW-0804">Transcription</keyword>
<evidence type="ECO:0000256" key="3">
    <source>
        <dbReference type="ARBA" id="ARBA00022491"/>
    </source>
</evidence>
<dbReference type="FunFam" id="3.10.20.90:FF:000078">
    <property type="entry name" value="Auxin-responsive protein"/>
    <property type="match status" value="1"/>
</dbReference>
<dbReference type="GO" id="GO:0009734">
    <property type="term" value="P:auxin-activated signaling pathway"/>
    <property type="evidence" value="ECO:0007669"/>
    <property type="project" value="UniProtKB-UniRule"/>
</dbReference>
<dbReference type="AlphaFoldDB" id="A0A8S0UBB0"/>
<dbReference type="Pfam" id="PF02309">
    <property type="entry name" value="AUX_IAA"/>
    <property type="match status" value="1"/>
</dbReference>
<evidence type="ECO:0000256" key="6">
    <source>
        <dbReference type="ARBA" id="ARBA00023242"/>
    </source>
</evidence>
<evidence type="ECO:0000256" key="4">
    <source>
        <dbReference type="ARBA" id="ARBA00023015"/>
    </source>
</evidence>
<dbReference type="Gramene" id="OE9A119268T2">
    <property type="protein sequence ID" value="OE9A119268C2"/>
    <property type="gene ID" value="OE9A119268"/>
</dbReference>
<proteinExistence type="inferred from homology"/>
<dbReference type="Gene3D" id="3.10.20.90">
    <property type="entry name" value="Phosphatidylinositol 3-kinase Catalytic Subunit, Chain A, domain 1"/>
    <property type="match status" value="1"/>
</dbReference>
<evidence type="ECO:0000256" key="5">
    <source>
        <dbReference type="ARBA" id="ARBA00023163"/>
    </source>
</evidence>
<reference evidence="11 12" key="1">
    <citation type="submission" date="2019-12" db="EMBL/GenBank/DDBJ databases">
        <authorList>
            <person name="Alioto T."/>
            <person name="Alioto T."/>
            <person name="Gomez Garrido J."/>
        </authorList>
    </citation>
    <scope>NUCLEOTIDE SEQUENCE [LARGE SCALE GENOMIC DNA]</scope>
</reference>
<evidence type="ECO:0000256" key="8">
    <source>
        <dbReference type="RuleBase" id="RU004549"/>
    </source>
</evidence>
<comment type="subunit">
    <text evidence="8">Homodimers and heterodimers.</text>
</comment>
<gene>
    <name evidence="11" type="ORF">OLEA9_A119268</name>
</gene>
<protein>
    <recommendedName>
        <fullName evidence="8">Auxin-responsive protein</fullName>
    </recommendedName>
</protein>
<comment type="similarity">
    <text evidence="2 8">Belongs to the Aux/IAA family.</text>
</comment>
<feature type="region of interest" description="Disordered" evidence="9">
    <location>
        <begin position="36"/>
        <end position="55"/>
    </location>
</feature>
<dbReference type="PANTHER" id="PTHR31734">
    <property type="entry name" value="AUXIN-RESPONSIVE PROTEIN IAA17"/>
    <property type="match status" value="1"/>
</dbReference>